<organism evidence="2 3">
    <name type="scientific">Molossus molossus</name>
    <name type="common">Pallas' mastiff bat</name>
    <name type="synonym">Vespertilio molossus</name>
    <dbReference type="NCBI Taxonomy" id="27622"/>
    <lineage>
        <taxon>Eukaryota</taxon>
        <taxon>Metazoa</taxon>
        <taxon>Chordata</taxon>
        <taxon>Craniata</taxon>
        <taxon>Vertebrata</taxon>
        <taxon>Euteleostomi</taxon>
        <taxon>Mammalia</taxon>
        <taxon>Eutheria</taxon>
        <taxon>Laurasiatheria</taxon>
        <taxon>Chiroptera</taxon>
        <taxon>Yangochiroptera</taxon>
        <taxon>Molossidae</taxon>
        <taxon>Molossus</taxon>
    </lineage>
</organism>
<feature type="region of interest" description="Disordered" evidence="1">
    <location>
        <begin position="166"/>
        <end position="228"/>
    </location>
</feature>
<comment type="caution">
    <text evidence="2">The sequence shown here is derived from an EMBL/GenBank/DDBJ whole genome shotgun (WGS) entry which is preliminary data.</text>
</comment>
<feature type="region of interest" description="Disordered" evidence="1">
    <location>
        <begin position="1"/>
        <end position="50"/>
    </location>
</feature>
<gene>
    <name evidence="2" type="ORF">HJG59_011541</name>
</gene>
<dbReference type="Proteomes" id="UP000550707">
    <property type="component" value="Unassembled WGS sequence"/>
</dbReference>
<evidence type="ECO:0000313" key="3">
    <source>
        <dbReference type="Proteomes" id="UP000550707"/>
    </source>
</evidence>
<dbReference type="EMBL" id="JACASF010000009">
    <property type="protein sequence ID" value="KAF6460638.1"/>
    <property type="molecule type" value="Genomic_DNA"/>
</dbReference>
<name>A0A7J8GL96_MOLMO</name>
<sequence length="270" mass="29059">MTADAHEGKTLALGPGRLPDSLSAGTRLGRVSPRRCASHARLRGGRGHRAPAKLTLGSRLRCPRSRHAPRGQPAGQGAPHRPVLLQASWWPEPIPRSWKLARHTCGLGRAAEGPARLVPGLRSGIPAPTRRTRIREAGARLGKVTSAPLRNSPGCWLLRLPQPLSSPQGVRLSPPEQADAAATEPQWRRAQNPGGAALRPPPQLGLSSGRRRPTPREQINDAAGTQSSVRNLSRDICLTRPELESYLSVRGTLPVLSRAESSQTNCPKFN</sequence>
<dbReference type="AlphaFoldDB" id="A0A7J8GL96"/>
<accession>A0A7J8GL96</accession>
<keyword evidence="3" id="KW-1185">Reference proteome</keyword>
<evidence type="ECO:0000256" key="1">
    <source>
        <dbReference type="SAM" id="MobiDB-lite"/>
    </source>
</evidence>
<protein>
    <submittedName>
        <fullName evidence="2">Uncharacterized protein</fullName>
    </submittedName>
</protein>
<evidence type="ECO:0000313" key="2">
    <source>
        <dbReference type="EMBL" id="KAF6460638.1"/>
    </source>
</evidence>
<reference evidence="2 3" key="1">
    <citation type="journal article" date="2020" name="Nature">
        <title>Six reference-quality genomes reveal evolution of bat adaptations.</title>
        <authorList>
            <person name="Jebb D."/>
            <person name="Huang Z."/>
            <person name="Pippel M."/>
            <person name="Hughes G.M."/>
            <person name="Lavrichenko K."/>
            <person name="Devanna P."/>
            <person name="Winkler S."/>
            <person name="Jermiin L.S."/>
            <person name="Skirmuntt E.C."/>
            <person name="Katzourakis A."/>
            <person name="Burkitt-Gray L."/>
            <person name="Ray D.A."/>
            <person name="Sullivan K.A.M."/>
            <person name="Roscito J.G."/>
            <person name="Kirilenko B.M."/>
            <person name="Davalos L.M."/>
            <person name="Corthals A.P."/>
            <person name="Power M.L."/>
            <person name="Jones G."/>
            <person name="Ransome R.D."/>
            <person name="Dechmann D.K.N."/>
            <person name="Locatelli A.G."/>
            <person name="Puechmaille S.J."/>
            <person name="Fedrigo O."/>
            <person name="Jarvis E.D."/>
            <person name="Hiller M."/>
            <person name="Vernes S.C."/>
            <person name="Myers E.W."/>
            <person name="Teeling E.C."/>
        </authorList>
    </citation>
    <scope>NUCLEOTIDE SEQUENCE [LARGE SCALE GENOMIC DNA]</scope>
    <source>
        <strain evidence="2">MMolMol1</strain>
        <tissue evidence="2">Muscle</tissue>
    </source>
</reference>
<dbReference type="InParanoid" id="A0A7J8GL96"/>
<proteinExistence type="predicted"/>
<feature type="compositionally biased region" description="Basic residues" evidence="1">
    <location>
        <begin position="32"/>
        <end position="50"/>
    </location>
</feature>